<dbReference type="SMART" id="SM00717">
    <property type="entry name" value="SANT"/>
    <property type="match status" value="1"/>
</dbReference>
<dbReference type="GO" id="GO:0045893">
    <property type="term" value="P:positive regulation of DNA-templated transcription"/>
    <property type="evidence" value="ECO:0007669"/>
    <property type="project" value="TreeGrafter"/>
</dbReference>
<dbReference type="GeneID" id="11497367"/>
<reference evidence="13 14" key="1">
    <citation type="journal article" date="2011" name="Proc. Natl. Acad. Sci. U.S.A.">
        <title>Evolutionary erosion of yeast sex chromosomes by mating-type switching accidents.</title>
        <authorList>
            <person name="Gordon J.L."/>
            <person name="Armisen D."/>
            <person name="Proux-Wera E."/>
            <person name="Oheigeartaigh S.S."/>
            <person name="Byrne K.P."/>
            <person name="Wolfe K.H."/>
        </authorList>
    </citation>
    <scope>NUCLEOTIDE SEQUENCE [LARGE SCALE GENOMIC DNA]</scope>
    <source>
        <strain evidence="14">ATCC 10597 / BCRC 20456 / CBS 421 / NBRC 0211 / NRRL Y-12639</strain>
    </source>
</reference>
<proteinExistence type="predicted"/>
<keyword evidence="2" id="KW-0863">Zinc-finger</keyword>
<feature type="compositionally biased region" description="Low complexity" evidence="9">
    <location>
        <begin position="1"/>
        <end position="19"/>
    </location>
</feature>
<evidence type="ECO:0000259" key="10">
    <source>
        <dbReference type="PROSITE" id="PS50090"/>
    </source>
</evidence>
<keyword evidence="14" id="KW-1185">Reference proteome</keyword>
<feature type="coiled-coil region" evidence="8">
    <location>
        <begin position="463"/>
        <end position="543"/>
    </location>
</feature>
<evidence type="ECO:0000256" key="7">
    <source>
        <dbReference type="ARBA" id="ARBA00023242"/>
    </source>
</evidence>
<dbReference type="FunFam" id="1.10.10.10:FF:000020">
    <property type="entry name" value="SWI/SNF complex subunit SMARCC2 isoform c"/>
    <property type="match status" value="1"/>
</dbReference>
<dbReference type="PROSITE" id="PS51293">
    <property type="entry name" value="SANT"/>
    <property type="match status" value="1"/>
</dbReference>
<dbReference type="PROSITE" id="PS50934">
    <property type="entry name" value="SWIRM"/>
    <property type="match status" value="1"/>
</dbReference>
<evidence type="ECO:0000256" key="5">
    <source>
        <dbReference type="ARBA" id="ARBA00023125"/>
    </source>
</evidence>
<dbReference type="InterPro" id="IPR041984">
    <property type="entry name" value="Rsc8/Ssr1/Ssr2_ZZ"/>
</dbReference>
<evidence type="ECO:0000256" key="2">
    <source>
        <dbReference type="ARBA" id="ARBA00022771"/>
    </source>
</evidence>
<evidence type="ECO:0000313" key="14">
    <source>
        <dbReference type="Proteomes" id="UP000000689"/>
    </source>
</evidence>
<dbReference type="Pfam" id="PF00569">
    <property type="entry name" value="ZZ"/>
    <property type="match status" value="1"/>
</dbReference>
<dbReference type="InterPro" id="IPR007526">
    <property type="entry name" value="SWIRM"/>
</dbReference>
<dbReference type="FunFam" id="1.10.10.60:FF:000014">
    <property type="entry name" value="SWI/SNF complex subunit SMARCC2 isoform C"/>
    <property type="match status" value="1"/>
</dbReference>
<dbReference type="Pfam" id="PF16495">
    <property type="entry name" value="SWIRM-assoc_1"/>
    <property type="match status" value="1"/>
</dbReference>
<feature type="region of interest" description="Disordered" evidence="9">
    <location>
        <begin position="207"/>
        <end position="230"/>
    </location>
</feature>
<dbReference type="InterPro" id="IPR036388">
    <property type="entry name" value="WH-like_DNA-bd_sf"/>
</dbReference>
<dbReference type="Pfam" id="PF00249">
    <property type="entry name" value="Myb_DNA-binding"/>
    <property type="match status" value="1"/>
</dbReference>
<keyword evidence="4" id="KW-0805">Transcription regulation</keyword>
<accession>G0WDW0</accession>
<evidence type="ECO:0000256" key="4">
    <source>
        <dbReference type="ARBA" id="ARBA00023015"/>
    </source>
</evidence>
<dbReference type="eggNOG" id="KOG1279">
    <property type="taxonomic scope" value="Eukaryota"/>
</dbReference>
<dbReference type="GO" id="GO:0008270">
    <property type="term" value="F:zinc ion binding"/>
    <property type="evidence" value="ECO:0007669"/>
    <property type="project" value="UniProtKB-KW"/>
</dbReference>
<evidence type="ECO:0000256" key="3">
    <source>
        <dbReference type="ARBA" id="ARBA00022833"/>
    </source>
</evidence>
<dbReference type="GO" id="GO:0042393">
    <property type="term" value="F:histone binding"/>
    <property type="evidence" value="ECO:0007669"/>
    <property type="project" value="TreeGrafter"/>
</dbReference>
<dbReference type="OrthoDB" id="118550at2759"/>
<keyword evidence="7" id="KW-0539">Nucleus</keyword>
<feature type="domain" description="SWIRM" evidence="11">
    <location>
        <begin position="82"/>
        <end position="179"/>
    </location>
</feature>
<dbReference type="Gene3D" id="1.10.10.10">
    <property type="entry name" value="Winged helix-like DNA-binding domain superfamily/Winged helix DNA-binding domain"/>
    <property type="match status" value="1"/>
</dbReference>
<keyword evidence="3" id="KW-0862">Zinc</keyword>
<dbReference type="Gene3D" id="1.10.10.60">
    <property type="entry name" value="Homeodomain-like"/>
    <property type="match status" value="1"/>
</dbReference>
<dbReference type="STRING" id="1071378.G0WDW0"/>
<dbReference type="GO" id="GO:0016514">
    <property type="term" value="C:SWI/SNF complex"/>
    <property type="evidence" value="ECO:0007669"/>
    <property type="project" value="TreeGrafter"/>
</dbReference>
<evidence type="ECO:0008006" key="15">
    <source>
        <dbReference type="Google" id="ProtNLM"/>
    </source>
</evidence>
<dbReference type="RefSeq" id="XP_003671214.2">
    <property type="nucleotide sequence ID" value="XM_003671166.2"/>
</dbReference>
<protein>
    <recommendedName>
        <fullName evidence="15">SWIRM domain-containing protein</fullName>
    </recommendedName>
</protein>
<name>G0WDW0_NAUDC</name>
<evidence type="ECO:0000256" key="6">
    <source>
        <dbReference type="ARBA" id="ARBA00023163"/>
    </source>
</evidence>
<keyword evidence="5" id="KW-0238">DNA-binding</keyword>
<dbReference type="PANTHER" id="PTHR12802">
    <property type="entry name" value="SWI/SNF COMPLEX-RELATED"/>
    <property type="match status" value="1"/>
</dbReference>
<evidence type="ECO:0000256" key="8">
    <source>
        <dbReference type="SAM" id="Coils"/>
    </source>
</evidence>
<keyword evidence="6" id="KW-0804">Transcription</keyword>
<dbReference type="PANTHER" id="PTHR12802:SF150">
    <property type="entry name" value="CHROMATIN STRUCTURE-REMODELING COMPLEX PROTEIN RSC8"/>
    <property type="match status" value="1"/>
</dbReference>
<evidence type="ECO:0000313" key="13">
    <source>
        <dbReference type="EMBL" id="CCD25971.2"/>
    </source>
</evidence>
<feature type="region of interest" description="Disordered" evidence="9">
    <location>
        <begin position="1"/>
        <end position="55"/>
    </location>
</feature>
<dbReference type="SUPFAM" id="SSF46689">
    <property type="entry name" value="Homeodomain-like"/>
    <property type="match status" value="2"/>
</dbReference>
<dbReference type="InterPro" id="IPR032451">
    <property type="entry name" value="SMARCC_C"/>
</dbReference>
<dbReference type="HOGENOM" id="CLU_004447_3_2_1"/>
<evidence type="ECO:0000256" key="1">
    <source>
        <dbReference type="ARBA" id="ARBA00022723"/>
    </source>
</evidence>
<feature type="compositionally biased region" description="Polar residues" evidence="9">
    <location>
        <begin position="207"/>
        <end position="223"/>
    </location>
</feature>
<keyword evidence="1" id="KW-0479">Metal-binding</keyword>
<dbReference type="PROSITE" id="PS50090">
    <property type="entry name" value="MYB_LIKE"/>
    <property type="match status" value="1"/>
</dbReference>
<evidence type="ECO:0000256" key="9">
    <source>
        <dbReference type="SAM" id="MobiDB-lite"/>
    </source>
</evidence>
<feature type="domain" description="Myb-like" evidence="10">
    <location>
        <begin position="316"/>
        <end position="367"/>
    </location>
</feature>
<evidence type="ECO:0000259" key="11">
    <source>
        <dbReference type="PROSITE" id="PS50934"/>
    </source>
</evidence>
<dbReference type="InterPro" id="IPR000433">
    <property type="entry name" value="Znf_ZZ"/>
</dbReference>
<gene>
    <name evidence="13" type="primary">NDAI0G01960</name>
    <name evidence="13" type="ordered locus">NDAI_0G01960</name>
</gene>
<dbReference type="EMBL" id="HE580273">
    <property type="protein sequence ID" value="CCD25971.2"/>
    <property type="molecule type" value="Genomic_DNA"/>
</dbReference>
<dbReference type="SMART" id="SM00291">
    <property type="entry name" value="ZnF_ZZ"/>
    <property type="match status" value="1"/>
</dbReference>
<sequence>MSTEETTPLPTEEQPLQQVEVEETQEEENADVNMIQDEEATETVPESAIDNNNKPHEINYEEEAQKLEERALKFLAKQTHPIIIPSFAQWFDISKIHEIERRSNPDFFDDSSRFKSPKSYKDTRNFIINTYRLSPFEYLTITAVRRNIAMDVSSIVKIHSFLERWGLINYQIDPKSKPSLIGPAFTGHFQMILDAPQGLKPMIPTETITTQNDDGSTVETEGGSNKVKRGPFPLNLSLRQNVYDSTNDFNALQSASSNNNKQPINKTYVCHTCGNNAVTVRYHNLRSKDSNLCARCFKEGHFGANFQSTDFIKLENDSKRTKTWSDQEILLLLEGLEMYEDQWEKIVDHVGGTKSLEDCVEKFLSLPIEDKYINDIIGSKKDVQKDNDEGTSKPIFNTVEAVDATIKSLLGGLHKETLDEAIPESANRLAEKYIQETQAVALELVNLTMKKLDLKYSKLIKLETSLEEERARYIKETERANNDRLSLSKQVAELNEELSKLNISKRVVLASEQVDAGIKLVDNDEENDELNETNTALKKISDQEAEALSQLEPQVYKPWSL</sequence>
<organism evidence="13 14">
    <name type="scientific">Naumovozyma dairenensis (strain ATCC 10597 / BCRC 20456 / CBS 421 / NBRC 0211 / NRRL Y-12639)</name>
    <name type="common">Saccharomyces dairenensis</name>
    <dbReference type="NCBI Taxonomy" id="1071378"/>
    <lineage>
        <taxon>Eukaryota</taxon>
        <taxon>Fungi</taxon>
        <taxon>Dikarya</taxon>
        <taxon>Ascomycota</taxon>
        <taxon>Saccharomycotina</taxon>
        <taxon>Saccharomycetes</taxon>
        <taxon>Saccharomycetales</taxon>
        <taxon>Saccharomycetaceae</taxon>
        <taxon>Naumovozyma</taxon>
    </lineage>
</organism>
<dbReference type="Pfam" id="PF04433">
    <property type="entry name" value="SWIRM"/>
    <property type="match status" value="1"/>
</dbReference>
<dbReference type="InterPro" id="IPR001005">
    <property type="entry name" value="SANT/Myb"/>
</dbReference>
<dbReference type="GO" id="GO:0016586">
    <property type="term" value="C:RSC-type complex"/>
    <property type="evidence" value="ECO:0007669"/>
    <property type="project" value="EnsemblFungi"/>
</dbReference>
<keyword evidence="8" id="KW-0175">Coiled coil</keyword>
<dbReference type="GO" id="GO:0006368">
    <property type="term" value="P:transcription elongation by RNA polymerase II"/>
    <property type="evidence" value="ECO:0007669"/>
    <property type="project" value="EnsemblFungi"/>
</dbReference>
<dbReference type="Proteomes" id="UP000000689">
    <property type="component" value="Chromosome 7"/>
</dbReference>
<dbReference type="InterPro" id="IPR017884">
    <property type="entry name" value="SANT_dom"/>
</dbReference>
<feature type="domain" description="SANT" evidence="12">
    <location>
        <begin position="319"/>
        <end position="371"/>
    </location>
</feature>
<dbReference type="OMA" id="PSFSKWF"/>
<dbReference type="AlphaFoldDB" id="G0WDW0"/>
<feature type="compositionally biased region" description="Acidic residues" evidence="9">
    <location>
        <begin position="20"/>
        <end position="41"/>
    </location>
</feature>
<evidence type="ECO:0000259" key="12">
    <source>
        <dbReference type="PROSITE" id="PS51293"/>
    </source>
</evidence>
<dbReference type="GO" id="GO:0006337">
    <property type="term" value="P:nucleosome disassembly"/>
    <property type="evidence" value="ECO:0007669"/>
    <property type="project" value="EnsemblFungi"/>
</dbReference>
<dbReference type="GO" id="GO:0006303">
    <property type="term" value="P:double-strand break repair via nonhomologous end joining"/>
    <property type="evidence" value="ECO:0007669"/>
    <property type="project" value="EnsemblFungi"/>
</dbReference>
<dbReference type="GO" id="GO:0003677">
    <property type="term" value="F:DNA binding"/>
    <property type="evidence" value="ECO:0007669"/>
    <property type="project" value="UniProtKB-KW"/>
</dbReference>
<dbReference type="CDD" id="cd02336">
    <property type="entry name" value="ZZ_RSC8"/>
    <property type="match status" value="1"/>
</dbReference>
<dbReference type="InterPro" id="IPR009057">
    <property type="entry name" value="Homeodomain-like_sf"/>
</dbReference>
<dbReference type="KEGG" id="ndi:NDAI_0G01960"/>